<evidence type="ECO:0000313" key="2">
    <source>
        <dbReference type="EMBL" id="KAF2245308.1"/>
    </source>
</evidence>
<dbReference type="GeneID" id="54577335"/>
<evidence type="ECO:0000256" key="1">
    <source>
        <dbReference type="SAM" id="MobiDB-lite"/>
    </source>
</evidence>
<dbReference type="Proteomes" id="UP000800094">
    <property type="component" value="Unassembled WGS sequence"/>
</dbReference>
<name>A0A6A6I5I5_9PLEO</name>
<accession>A0A6A6I5I5</accession>
<sequence>MPVHFDTLSPPPKKTKTLKPGRGSEHHDKLLDSPSPNLHFPHGSITVAEIACFLPQWYKSWDVIDRAISNGGTAAIIARLINTCRDMPNGKITSNTMYRMMKTSIEKRALQDEAYKGWCVSSHVVPEDWDATSVSVAGFRIPYQTHPFVVNRNKSPDPVPFKDLTVGVKQMPTGFDALDLTRCVKYHLEHDGEEWNFPDDFEALINVLGGPTPLHPEHYDNAVFNRWSTTSSRCATVNMFRLPRDTHGRLLKPTHDEIEGDFTDHEESDEGVDYDELDGDSGSDTGLRHSQRVRATKRVRILSPEDSDDSPLAKRRRLHPTAARRVRANVDEPESSAEDPSFKGSKRAQTAGRKMRRESSGRRSARFSGSYRVGDGRDEEMDDGSEVLTEDESYDSA</sequence>
<proteinExistence type="predicted"/>
<dbReference type="OrthoDB" id="3675232at2759"/>
<feature type="compositionally biased region" description="Basic residues" evidence="1">
    <location>
        <begin position="289"/>
        <end position="300"/>
    </location>
</feature>
<feature type="region of interest" description="Disordered" evidence="1">
    <location>
        <begin position="250"/>
        <end position="397"/>
    </location>
</feature>
<feature type="compositionally biased region" description="Acidic residues" evidence="1">
    <location>
        <begin position="266"/>
        <end position="281"/>
    </location>
</feature>
<keyword evidence="3" id="KW-1185">Reference proteome</keyword>
<dbReference type="RefSeq" id="XP_033680312.1">
    <property type="nucleotide sequence ID" value="XM_033824005.1"/>
</dbReference>
<feature type="compositionally biased region" description="Basic and acidic residues" evidence="1">
    <location>
        <begin position="22"/>
        <end position="31"/>
    </location>
</feature>
<evidence type="ECO:0000313" key="3">
    <source>
        <dbReference type="Proteomes" id="UP000800094"/>
    </source>
</evidence>
<feature type="compositionally biased region" description="Acidic residues" evidence="1">
    <location>
        <begin position="377"/>
        <end position="397"/>
    </location>
</feature>
<feature type="region of interest" description="Disordered" evidence="1">
    <location>
        <begin position="1"/>
        <end position="35"/>
    </location>
</feature>
<feature type="compositionally biased region" description="Basic and acidic residues" evidence="1">
    <location>
        <begin position="250"/>
        <end position="265"/>
    </location>
</feature>
<gene>
    <name evidence="2" type="ORF">BU26DRAFT_432960</name>
</gene>
<feature type="compositionally biased region" description="Basic residues" evidence="1">
    <location>
        <begin position="313"/>
        <end position="327"/>
    </location>
</feature>
<organism evidence="2 3">
    <name type="scientific">Trematosphaeria pertusa</name>
    <dbReference type="NCBI Taxonomy" id="390896"/>
    <lineage>
        <taxon>Eukaryota</taxon>
        <taxon>Fungi</taxon>
        <taxon>Dikarya</taxon>
        <taxon>Ascomycota</taxon>
        <taxon>Pezizomycotina</taxon>
        <taxon>Dothideomycetes</taxon>
        <taxon>Pleosporomycetidae</taxon>
        <taxon>Pleosporales</taxon>
        <taxon>Massarineae</taxon>
        <taxon>Trematosphaeriaceae</taxon>
        <taxon>Trematosphaeria</taxon>
    </lineage>
</organism>
<dbReference type="EMBL" id="ML987200">
    <property type="protein sequence ID" value="KAF2245308.1"/>
    <property type="molecule type" value="Genomic_DNA"/>
</dbReference>
<protein>
    <submittedName>
        <fullName evidence="2">Uncharacterized protein</fullName>
    </submittedName>
</protein>
<reference evidence="2" key="1">
    <citation type="journal article" date="2020" name="Stud. Mycol.">
        <title>101 Dothideomycetes genomes: a test case for predicting lifestyles and emergence of pathogens.</title>
        <authorList>
            <person name="Haridas S."/>
            <person name="Albert R."/>
            <person name="Binder M."/>
            <person name="Bloem J."/>
            <person name="Labutti K."/>
            <person name="Salamov A."/>
            <person name="Andreopoulos B."/>
            <person name="Baker S."/>
            <person name="Barry K."/>
            <person name="Bills G."/>
            <person name="Bluhm B."/>
            <person name="Cannon C."/>
            <person name="Castanera R."/>
            <person name="Culley D."/>
            <person name="Daum C."/>
            <person name="Ezra D."/>
            <person name="Gonzalez J."/>
            <person name="Henrissat B."/>
            <person name="Kuo A."/>
            <person name="Liang C."/>
            <person name="Lipzen A."/>
            <person name="Lutzoni F."/>
            <person name="Magnuson J."/>
            <person name="Mondo S."/>
            <person name="Nolan M."/>
            <person name="Ohm R."/>
            <person name="Pangilinan J."/>
            <person name="Park H.-J."/>
            <person name="Ramirez L."/>
            <person name="Alfaro M."/>
            <person name="Sun H."/>
            <person name="Tritt A."/>
            <person name="Yoshinaga Y."/>
            <person name="Zwiers L.-H."/>
            <person name="Turgeon B."/>
            <person name="Goodwin S."/>
            <person name="Spatafora J."/>
            <person name="Crous P."/>
            <person name="Grigoriev I."/>
        </authorList>
    </citation>
    <scope>NUCLEOTIDE SEQUENCE</scope>
    <source>
        <strain evidence="2">CBS 122368</strain>
    </source>
</reference>
<dbReference type="AlphaFoldDB" id="A0A6A6I5I5"/>